<evidence type="ECO:0000256" key="5">
    <source>
        <dbReference type="ARBA" id="ARBA00022840"/>
    </source>
</evidence>
<dbReference type="InterPro" id="IPR006000">
    <property type="entry name" value="Xylulokinase"/>
</dbReference>
<dbReference type="PROSITE" id="PS00445">
    <property type="entry name" value="FGGY_KINASES_2"/>
    <property type="match status" value="1"/>
</dbReference>
<dbReference type="SUPFAM" id="SSF53067">
    <property type="entry name" value="Actin-like ATPase domain"/>
    <property type="match status" value="2"/>
</dbReference>
<feature type="domain" description="Carbohydrate kinase FGGY N-terminal" evidence="7">
    <location>
        <begin position="3"/>
        <end position="247"/>
    </location>
</feature>
<reference evidence="9" key="1">
    <citation type="submission" date="2018-06" db="EMBL/GenBank/DDBJ databases">
        <authorList>
            <person name="Zhirakovskaya E."/>
        </authorList>
    </citation>
    <scope>NUCLEOTIDE SEQUENCE</scope>
</reference>
<dbReference type="CDD" id="cd07808">
    <property type="entry name" value="ASKHA_NBD_FGGY_EcXK-like"/>
    <property type="match status" value="1"/>
</dbReference>
<evidence type="ECO:0000256" key="3">
    <source>
        <dbReference type="ARBA" id="ARBA00022741"/>
    </source>
</evidence>
<name>A0A3B0VLR7_9ZZZZ</name>
<proteinExistence type="inferred from homology"/>
<dbReference type="NCBIfam" id="TIGR01312">
    <property type="entry name" value="XylB"/>
    <property type="match status" value="1"/>
</dbReference>
<dbReference type="GO" id="GO:0004856">
    <property type="term" value="F:D-xylulokinase activity"/>
    <property type="evidence" value="ECO:0007669"/>
    <property type="project" value="UniProtKB-EC"/>
</dbReference>
<dbReference type="InterPro" id="IPR050406">
    <property type="entry name" value="FGGY_Carb_Kinase"/>
</dbReference>
<dbReference type="AlphaFoldDB" id="A0A3B0VLR7"/>
<evidence type="ECO:0000256" key="2">
    <source>
        <dbReference type="ARBA" id="ARBA00022679"/>
    </source>
</evidence>
<evidence type="ECO:0000259" key="8">
    <source>
        <dbReference type="Pfam" id="PF02782"/>
    </source>
</evidence>
<organism evidence="9">
    <name type="scientific">hydrothermal vent metagenome</name>
    <dbReference type="NCBI Taxonomy" id="652676"/>
    <lineage>
        <taxon>unclassified sequences</taxon>
        <taxon>metagenomes</taxon>
        <taxon>ecological metagenomes</taxon>
    </lineage>
</organism>
<dbReference type="PROSITE" id="PS00933">
    <property type="entry name" value="FGGY_KINASES_1"/>
    <property type="match status" value="1"/>
</dbReference>
<feature type="domain" description="Carbohydrate kinase FGGY C-terminal" evidence="8">
    <location>
        <begin position="257"/>
        <end position="443"/>
    </location>
</feature>
<keyword evidence="3" id="KW-0547">Nucleotide-binding</keyword>
<dbReference type="PANTHER" id="PTHR43095">
    <property type="entry name" value="SUGAR KINASE"/>
    <property type="match status" value="1"/>
</dbReference>
<dbReference type="InterPro" id="IPR018485">
    <property type="entry name" value="FGGY_C"/>
</dbReference>
<evidence type="ECO:0000256" key="1">
    <source>
        <dbReference type="ARBA" id="ARBA00022629"/>
    </source>
</evidence>
<dbReference type="GO" id="GO:0005524">
    <property type="term" value="F:ATP binding"/>
    <property type="evidence" value="ECO:0007669"/>
    <property type="project" value="UniProtKB-KW"/>
</dbReference>
<accession>A0A3B0VLR7</accession>
<dbReference type="InterPro" id="IPR043129">
    <property type="entry name" value="ATPase_NBD"/>
</dbReference>
<keyword evidence="6" id="KW-0119">Carbohydrate metabolism</keyword>
<dbReference type="Pfam" id="PF00370">
    <property type="entry name" value="FGGY_N"/>
    <property type="match status" value="1"/>
</dbReference>
<keyword evidence="2 9" id="KW-0808">Transferase</keyword>
<keyword evidence="5" id="KW-0067">ATP-binding</keyword>
<dbReference type="EMBL" id="UOEU01000419">
    <property type="protein sequence ID" value="VAW33096.1"/>
    <property type="molecule type" value="Genomic_DNA"/>
</dbReference>
<dbReference type="PIRSF" id="PIRSF000538">
    <property type="entry name" value="GlpK"/>
    <property type="match status" value="1"/>
</dbReference>
<sequence>MRYFIGIDSSTTATKALLMAENGDVVGVASATYGVETPQPLWSEQHPSLWWQATVAAARRVLAETAVSPQAIRAIGLTGQMHGLVLLDAQGEVLRSALLWNDQRTGAECDEMRQLVGKQRLIEITGNDALTGFTAPKILWVKNNEPDIYGRIAHILLPKDYVRLQLTGEYATDKAGGAGTQLFDLRQRDWSQEVVAKLGIDPVWLPKTLEGTAVTGHLTPQAAKATGLPAGIPVMAGGGDQAANAVGTGAVVDGIVALSLGTSGVIFASSEQPIVERNGRLHAFCHAMPNKWHLMGVMLSAAGSLRWWRDAVAPNVDFADLLAPANEVPAGSEGLLFLPYLTGERTPHPDPLARGGFVGLTTRHGQAQMTRAVLEGVAFGLRDNLELMRSAGLAEISQIRAAGGGLRSRLWRQILADVLQTEIVTVNTTEGAAYGAAILALVGAGASASVEEACAALVRVTGRTEPGADTAVYNQLYPIYQQLYPALKQTFTALSLQNDAI</sequence>
<dbReference type="InterPro" id="IPR018484">
    <property type="entry name" value="FGGY_N"/>
</dbReference>
<keyword evidence="1" id="KW-0859">Xylose metabolism</keyword>
<evidence type="ECO:0000259" key="7">
    <source>
        <dbReference type="Pfam" id="PF00370"/>
    </source>
</evidence>
<evidence type="ECO:0000256" key="6">
    <source>
        <dbReference type="ARBA" id="ARBA00023277"/>
    </source>
</evidence>
<dbReference type="Gene3D" id="3.30.420.40">
    <property type="match status" value="2"/>
</dbReference>
<dbReference type="HAMAP" id="MF_02220">
    <property type="entry name" value="XylB"/>
    <property type="match status" value="1"/>
</dbReference>
<evidence type="ECO:0000313" key="9">
    <source>
        <dbReference type="EMBL" id="VAW33096.1"/>
    </source>
</evidence>
<dbReference type="GO" id="GO:0042732">
    <property type="term" value="P:D-xylose metabolic process"/>
    <property type="evidence" value="ECO:0007669"/>
    <property type="project" value="UniProtKB-KW"/>
</dbReference>
<protein>
    <submittedName>
        <fullName evidence="9">Xylulose kinase</fullName>
        <ecNumber evidence="9">2.7.1.17</ecNumber>
    </submittedName>
</protein>
<evidence type="ECO:0000256" key="4">
    <source>
        <dbReference type="ARBA" id="ARBA00022777"/>
    </source>
</evidence>
<gene>
    <name evidence="9" type="ORF">MNBD_CHLOROFLEXI01-4443</name>
</gene>
<dbReference type="InterPro" id="IPR000577">
    <property type="entry name" value="Carb_kinase_FGGY"/>
</dbReference>
<dbReference type="PANTHER" id="PTHR43095:SF5">
    <property type="entry name" value="XYLULOSE KINASE"/>
    <property type="match status" value="1"/>
</dbReference>
<dbReference type="EC" id="2.7.1.17" evidence="9"/>
<keyword evidence="4 9" id="KW-0418">Kinase</keyword>
<dbReference type="Pfam" id="PF02782">
    <property type="entry name" value="FGGY_C"/>
    <property type="match status" value="1"/>
</dbReference>
<dbReference type="InterPro" id="IPR018483">
    <property type="entry name" value="Carb_kinase_FGGY_CS"/>
</dbReference>
<dbReference type="GO" id="GO:0005997">
    <property type="term" value="P:xylulose metabolic process"/>
    <property type="evidence" value="ECO:0007669"/>
    <property type="project" value="InterPro"/>
</dbReference>